<comment type="caution">
    <text evidence="1">The sequence shown here is derived from an EMBL/GenBank/DDBJ whole genome shotgun (WGS) entry which is preliminary data.</text>
</comment>
<proteinExistence type="predicted"/>
<organism evidence="1 2">
    <name type="scientific">Cotesia glomerata</name>
    <name type="common">Lepidopteran parasitic wasp</name>
    <name type="synonym">Apanteles glomeratus</name>
    <dbReference type="NCBI Taxonomy" id="32391"/>
    <lineage>
        <taxon>Eukaryota</taxon>
        <taxon>Metazoa</taxon>
        <taxon>Ecdysozoa</taxon>
        <taxon>Arthropoda</taxon>
        <taxon>Hexapoda</taxon>
        <taxon>Insecta</taxon>
        <taxon>Pterygota</taxon>
        <taxon>Neoptera</taxon>
        <taxon>Endopterygota</taxon>
        <taxon>Hymenoptera</taxon>
        <taxon>Apocrita</taxon>
        <taxon>Ichneumonoidea</taxon>
        <taxon>Braconidae</taxon>
        <taxon>Microgastrinae</taxon>
        <taxon>Cotesia</taxon>
    </lineage>
</organism>
<reference evidence="1 2" key="1">
    <citation type="journal article" date="2021" name="J. Hered.">
        <title>A chromosome-level genome assembly of the parasitoid wasp, Cotesia glomerata (Hymenoptera: Braconidae).</title>
        <authorList>
            <person name="Pinto B.J."/>
            <person name="Weis J.J."/>
            <person name="Gamble T."/>
            <person name="Ode P.J."/>
            <person name="Paul R."/>
            <person name="Zaspel J.M."/>
        </authorList>
    </citation>
    <scope>NUCLEOTIDE SEQUENCE [LARGE SCALE GENOMIC DNA]</scope>
    <source>
        <strain evidence="1">CgM1</strain>
    </source>
</reference>
<accession>A0AAV7I778</accession>
<dbReference type="Proteomes" id="UP000826195">
    <property type="component" value="Unassembled WGS sequence"/>
</dbReference>
<dbReference type="AlphaFoldDB" id="A0AAV7I778"/>
<dbReference type="EMBL" id="JAHXZJ010002237">
    <property type="protein sequence ID" value="KAH0546620.1"/>
    <property type="molecule type" value="Genomic_DNA"/>
</dbReference>
<sequence>MDSYQENDEVMASVIQHHLTDGVALMGLRRAISQVSMLVVKATNSGEAAWREECLKHYEMHISAFHTDTFRMNCMRFLA</sequence>
<protein>
    <submittedName>
        <fullName evidence="1">Uncharacterized protein</fullName>
    </submittedName>
</protein>
<keyword evidence="2" id="KW-1185">Reference proteome</keyword>
<gene>
    <name evidence="1" type="ORF">KQX54_012356</name>
</gene>
<evidence type="ECO:0000313" key="2">
    <source>
        <dbReference type="Proteomes" id="UP000826195"/>
    </source>
</evidence>
<name>A0AAV7I778_COTGL</name>
<evidence type="ECO:0000313" key="1">
    <source>
        <dbReference type="EMBL" id="KAH0546620.1"/>
    </source>
</evidence>